<evidence type="ECO:0000313" key="2">
    <source>
        <dbReference type="Proteomes" id="UP001293254"/>
    </source>
</evidence>
<dbReference type="EMBL" id="JACGWO010000003">
    <property type="protein sequence ID" value="KAK4430896.1"/>
    <property type="molecule type" value="Genomic_DNA"/>
</dbReference>
<proteinExistence type="predicted"/>
<organism evidence="1 2">
    <name type="scientific">Sesamum alatum</name>
    <dbReference type="NCBI Taxonomy" id="300844"/>
    <lineage>
        <taxon>Eukaryota</taxon>
        <taxon>Viridiplantae</taxon>
        <taxon>Streptophyta</taxon>
        <taxon>Embryophyta</taxon>
        <taxon>Tracheophyta</taxon>
        <taxon>Spermatophyta</taxon>
        <taxon>Magnoliopsida</taxon>
        <taxon>eudicotyledons</taxon>
        <taxon>Gunneridae</taxon>
        <taxon>Pentapetalae</taxon>
        <taxon>asterids</taxon>
        <taxon>lamiids</taxon>
        <taxon>Lamiales</taxon>
        <taxon>Pedaliaceae</taxon>
        <taxon>Sesamum</taxon>
    </lineage>
</organism>
<gene>
    <name evidence="1" type="ORF">Salat_0851500</name>
</gene>
<reference evidence="1" key="2">
    <citation type="journal article" date="2024" name="Plant">
        <title>Genomic evolution and insights into agronomic trait innovations of Sesamum species.</title>
        <authorList>
            <person name="Miao H."/>
            <person name="Wang L."/>
            <person name="Qu L."/>
            <person name="Liu H."/>
            <person name="Sun Y."/>
            <person name="Le M."/>
            <person name="Wang Q."/>
            <person name="Wei S."/>
            <person name="Zheng Y."/>
            <person name="Lin W."/>
            <person name="Duan Y."/>
            <person name="Cao H."/>
            <person name="Xiong S."/>
            <person name="Wang X."/>
            <person name="Wei L."/>
            <person name="Li C."/>
            <person name="Ma Q."/>
            <person name="Ju M."/>
            <person name="Zhao R."/>
            <person name="Li G."/>
            <person name="Mu C."/>
            <person name="Tian Q."/>
            <person name="Mei H."/>
            <person name="Zhang T."/>
            <person name="Gao T."/>
            <person name="Zhang H."/>
        </authorList>
    </citation>
    <scope>NUCLEOTIDE SEQUENCE</scope>
    <source>
        <strain evidence="1">3651</strain>
    </source>
</reference>
<name>A0AAE2CQK5_9LAMI</name>
<evidence type="ECO:0000313" key="1">
    <source>
        <dbReference type="EMBL" id="KAK4430896.1"/>
    </source>
</evidence>
<protein>
    <recommendedName>
        <fullName evidence="3">Reverse transcriptase zinc-binding domain-containing protein</fullName>
    </recommendedName>
</protein>
<accession>A0AAE2CQK5</accession>
<comment type="caution">
    <text evidence="1">The sequence shown here is derived from an EMBL/GenBank/DDBJ whole genome shotgun (WGS) entry which is preliminary data.</text>
</comment>
<dbReference type="AlphaFoldDB" id="A0AAE2CQK5"/>
<reference evidence="1" key="1">
    <citation type="submission" date="2020-06" db="EMBL/GenBank/DDBJ databases">
        <authorList>
            <person name="Li T."/>
            <person name="Hu X."/>
            <person name="Zhang T."/>
            <person name="Song X."/>
            <person name="Zhang H."/>
            <person name="Dai N."/>
            <person name="Sheng W."/>
            <person name="Hou X."/>
            <person name="Wei L."/>
        </authorList>
    </citation>
    <scope>NUCLEOTIDE SEQUENCE</scope>
    <source>
        <strain evidence="1">3651</strain>
        <tissue evidence="1">Leaf</tissue>
    </source>
</reference>
<keyword evidence="2" id="KW-1185">Reference proteome</keyword>
<sequence>MQQNLQEQARLSDVIMTGNWHWRMGRASGSLGLAARPPLIHGAADTVRWKPAANGKFSTSLAIVLFTPSHACSAPVWTYGWAAENPEELIHSLAGNATQVINQDKPWLLHHNGDCVLFSDEVPETHEHLFFQCSFSTRCLAICKQEVKLQWTHSDWDIGIRSIAKRWRGNHPLNAVPALACTQMKGRILSQKGDKIAMLTVFRIPWP</sequence>
<evidence type="ECO:0008006" key="3">
    <source>
        <dbReference type="Google" id="ProtNLM"/>
    </source>
</evidence>
<dbReference type="Proteomes" id="UP001293254">
    <property type="component" value="Unassembled WGS sequence"/>
</dbReference>